<sequence>MAAAPIWDASTVPYRGSGRRNVLRRSNSDRMDGALQSTLHNELDVQFISGVRLVCARRAFRGTPSDKRGNNLVSSKLPPHVSIAVGSTLCIPRFC</sequence>
<dbReference type="AlphaFoldDB" id="M8BKQ3"/>
<organism evidence="1">
    <name type="scientific">Aegilops tauschii</name>
    <name type="common">Tausch's goatgrass</name>
    <name type="synonym">Aegilops squarrosa</name>
    <dbReference type="NCBI Taxonomy" id="37682"/>
    <lineage>
        <taxon>Eukaryota</taxon>
        <taxon>Viridiplantae</taxon>
        <taxon>Streptophyta</taxon>
        <taxon>Embryophyta</taxon>
        <taxon>Tracheophyta</taxon>
        <taxon>Spermatophyta</taxon>
        <taxon>Magnoliopsida</taxon>
        <taxon>Liliopsida</taxon>
        <taxon>Poales</taxon>
        <taxon>Poaceae</taxon>
        <taxon>BOP clade</taxon>
        <taxon>Pooideae</taxon>
        <taxon>Triticodae</taxon>
        <taxon>Triticeae</taxon>
        <taxon>Triticinae</taxon>
        <taxon>Aegilops</taxon>
    </lineage>
</organism>
<reference evidence="1" key="1">
    <citation type="submission" date="2015-06" db="UniProtKB">
        <authorList>
            <consortium name="EnsemblPlants"/>
        </authorList>
    </citation>
    <scope>IDENTIFICATION</scope>
</reference>
<protein>
    <submittedName>
        <fullName evidence="1">Uncharacterized protein</fullName>
    </submittedName>
</protein>
<accession>M8BKQ3</accession>
<dbReference type="EnsemblPlants" id="EMT22544">
    <property type="protein sequence ID" value="EMT22544"/>
    <property type="gene ID" value="F775_24306"/>
</dbReference>
<proteinExistence type="predicted"/>
<name>M8BKQ3_AEGTA</name>
<evidence type="ECO:0000313" key="1">
    <source>
        <dbReference type="EnsemblPlants" id="EMT22544"/>
    </source>
</evidence>